<dbReference type="EMBL" id="JASJQH010002191">
    <property type="protein sequence ID" value="KAK9760389.1"/>
    <property type="molecule type" value="Genomic_DNA"/>
</dbReference>
<accession>A0ABR2WFW9</accession>
<protein>
    <recommendedName>
        <fullName evidence="4">O-fucosyltransferase family protein</fullName>
    </recommendedName>
</protein>
<proteinExistence type="predicted"/>
<keyword evidence="1" id="KW-0472">Membrane</keyword>
<dbReference type="Proteomes" id="UP001479436">
    <property type="component" value="Unassembled WGS sequence"/>
</dbReference>
<sequence length="429" mass="50088">MHSLLSVSTITNALQDWKNRFENLFFTYEWILLGSEDQPCTAKRRRTPKLIFYVFCTIGICGVIGLIYFLSTLRDFNPEDWVPDPNPLTGKPWYSSKEVLEFRSSYPPPEYSLATPSLTYMLQRCTSGFGSYVNNLFNLFLIALDHNISFHIISLDWCYESWSTFFEDYSSGSSAPISLGQYRGPHRWWHSSEWKYTNISSPDFHGYLTVQHWGKNFQEFYHKQIHTIKGPIFERKQILAQALWEPKPIIVDAVISVRQLYVEKANRVLISMHIRRGDKLDDEMEDIPLYLYYTKVVDLSTNKYPGRDIALFVFSDDDKSVSELRALLAAYSHIHVFILSDAFSRYPSIAKDWTPLVQRQGYDQDKFREADTDYKYRQTAELITDMTLAATADEFICTYSSNIGRLVTLLRTKPIDTVHSLDLDQWYHD</sequence>
<keyword evidence="3" id="KW-1185">Reference proteome</keyword>
<evidence type="ECO:0000313" key="2">
    <source>
        <dbReference type="EMBL" id="KAK9760389.1"/>
    </source>
</evidence>
<evidence type="ECO:0000256" key="1">
    <source>
        <dbReference type="SAM" id="Phobius"/>
    </source>
</evidence>
<name>A0ABR2WFW9_9FUNG</name>
<keyword evidence="1" id="KW-1133">Transmembrane helix</keyword>
<comment type="caution">
    <text evidence="2">The sequence shown here is derived from an EMBL/GenBank/DDBJ whole genome shotgun (WGS) entry which is preliminary data.</text>
</comment>
<evidence type="ECO:0008006" key="4">
    <source>
        <dbReference type="Google" id="ProtNLM"/>
    </source>
</evidence>
<reference evidence="2 3" key="1">
    <citation type="submission" date="2023-04" db="EMBL/GenBank/DDBJ databases">
        <title>Genome of Basidiobolus ranarum AG-B5.</title>
        <authorList>
            <person name="Stajich J.E."/>
            <person name="Carter-House D."/>
            <person name="Gryganskyi A."/>
        </authorList>
    </citation>
    <scope>NUCLEOTIDE SEQUENCE [LARGE SCALE GENOMIC DNA]</scope>
    <source>
        <strain evidence="2 3">AG-B5</strain>
    </source>
</reference>
<dbReference type="PANTHER" id="PTHR13132:SF29">
    <property type="entry name" value="ALPHA-(1,6)-FUCOSYLTRANSFERASE"/>
    <property type="match status" value="1"/>
</dbReference>
<evidence type="ECO:0000313" key="3">
    <source>
        <dbReference type="Proteomes" id="UP001479436"/>
    </source>
</evidence>
<gene>
    <name evidence="2" type="ORF">K7432_015629</name>
</gene>
<keyword evidence="1" id="KW-0812">Transmembrane</keyword>
<dbReference type="Gene3D" id="3.40.50.11350">
    <property type="match status" value="1"/>
</dbReference>
<dbReference type="PANTHER" id="PTHR13132">
    <property type="entry name" value="ALPHA- 1,6 -FUCOSYLTRANSFERASE"/>
    <property type="match status" value="1"/>
</dbReference>
<organism evidence="2 3">
    <name type="scientific">Basidiobolus ranarum</name>
    <dbReference type="NCBI Taxonomy" id="34480"/>
    <lineage>
        <taxon>Eukaryota</taxon>
        <taxon>Fungi</taxon>
        <taxon>Fungi incertae sedis</taxon>
        <taxon>Zoopagomycota</taxon>
        <taxon>Entomophthoromycotina</taxon>
        <taxon>Basidiobolomycetes</taxon>
        <taxon>Basidiobolales</taxon>
        <taxon>Basidiobolaceae</taxon>
        <taxon>Basidiobolus</taxon>
    </lineage>
</organism>
<feature type="transmembrane region" description="Helical" evidence="1">
    <location>
        <begin position="50"/>
        <end position="70"/>
    </location>
</feature>